<accession>A0A8J2LBD6</accession>
<proteinExistence type="predicted"/>
<dbReference type="EMBL" id="CAJVCH010452304">
    <property type="protein sequence ID" value="CAG7819544.1"/>
    <property type="molecule type" value="Genomic_DNA"/>
</dbReference>
<keyword evidence="2" id="KW-1185">Reference proteome</keyword>
<feature type="non-terminal residue" evidence="1">
    <location>
        <position position="55"/>
    </location>
</feature>
<dbReference type="AlphaFoldDB" id="A0A8J2LBD6"/>
<evidence type="ECO:0000313" key="1">
    <source>
        <dbReference type="EMBL" id="CAG7819544.1"/>
    </source>
</evidence>
<gene>
    <name evidence="1" type="ORF">AFUS01_LOCUS29983</name>
</gene>
<sequence length="55" mass="6304">NQASKLLERPRSDLSEPITLPIPCKSKQPNMTIELVKWDLDSQTFKNITDDFTVT</sequence>
<evidence type="ECO:0000313" key="2">
    <source>
        <dbReference type="Proteomes" id="UP000708208"/>
    </source>
</evidence>
<feature type="non-terminal residue" evidence="1">
    <location>
        <position position="1"/>
    </location>
</feature>
<organism evidence="1 2">
    <name type="scientific">Allacma fusca</name>
    <dbReference type="NCBI Taxonomy" id="39272"/>
    <lineage>
        <taxon>Eukaryota</taxon>
        <taxon>Metazoa</taxon>
        <taxon>Ecdysozoa</taxon>
        <taxon>Arthropoda</taxon>
        <taxon>Hexapoda</taxon>
        <taxon>Collembola</taxon>
        <taxon>Symphypleona</taxon>
        <taxon>Sminthuridae</taxon>
        <taxon>Allacma</taxon>
    </lineage>
</organism>
<comment type="caution">
    <text evidence="1">The sequence shown here is derived from an EMBL/GenBank/DDBJ whole genome shotgun (WGS) entry which is preliminary data.</text>
</comment>
<reference evidence="1" key="1">
    <citation type="submission" date="2021-06" db="EMBL/GenBank/DDBJ databases">
        <authorList>
            <person name="Hodson N. C."/>
            <person name="Mongue J. A."/>
            <person name="Jaron S. K."/>
        </authorList>
    </citation>
    <scope>NUCLEOTIDE SEQUENCE</scope>
</reference>
<dbReference type="Proteomes" id="UP000708208">
    <property type="component" value="Unassembled WGS sequence"/>
</dbReference>
<name>A0A8J2LBD6_9HEXA</name>
<protein>
    <submittedName>
        <fullName evidence="1">Uncharacterized protein</fullName>
    </submittedName>
</protein>